<proteinExistence type="predicted"/>
<gene>
    <name evidence="2" type="ORF">NDU88_002533</name>
</gene>
<accession>A0AAV7PFI6</accession>
<sequence>MMGDTLLGLPCRGILTGAAATRPVAPWLGEGVSCCLRLPSPRPKNSHSKCPEGRTSTERPRLVFPTVTGSFREPQAAPTSWATGQLLPAAPLLLIINGHWVRFPEAVVVEKQLRVRL</sequence>
<comment type="caution">
    <text evidence="2">The sequence shown here is derived from an EMBL/GenBank/DDBJ whole genome shotgun (WGS) entry which is preliminary data.</text>
</comment>
<name>A0AAV7PFI6_PLEWA</name>
<dbReference type="Proteomes" id="UP001066276">
    <property type="component" value="Chromosome 7"/>
</dbReference>
<protein>
    <submittedName>
        <fullName evidence="2">Uncharacterized protein</fullName>
    </submittedName>
</protein>
<feature type="region of interest" description="Disordered" evidence="1">
    <location>
        <begin position="39"/>
        <end position="61"/>
    </location>
</feature>
<evidence type="ECO:0000313" key="3">
    <source>
        <dbReference type="Proteomes" id="UP001066276"/>
    </source>
</evidence>
<reference evidence="2" key="1">
    <citation type="journal article" date="2022" name="bioRxiv">
        <title>Sequencing and chromosome-scale assembly of the giantPleurodeles waltlgenome.</title>
        <authorList>
            <person name="Brown T."/>
            <person name="Elewa A."/>
            <person name="Iarovenko S."/>
            <person name="Subramanian E."/>
            <person name="Araus A.J."/>
            <person name="Petzold A."/>
            <person name="Susuki M."/>
            <person name="Suzuki K.-i.T."/>
            <person name="Hayashi T."/>
            <person name="Toyoda A."/>
            <person name="Oliveira C."/>
            <person name="Osipova E."/>
            <person name="Leigh N.D."/>
            <person name="Simon A."/>
            <person name="Yun M.H."/>
        </authorList>
    </citation>
    <scope>NUCLEOTIDE SEQUENCE</scope>
    <source>
        <strain evidence="2">20211129_DDA</strain>
        <tissue evidence="2">Liver</tissue>
    </source>
</reference>
<evidence type="ECO:0000313" key="2">
    <source>
        <dbReference type="EMBL" id="KAJ1124070.1"/>
    </source>
</evidence>
<dbReference type="EMBL" id="JANPWB010000011">
    <property type="protein sequence ID" value="KAJ1124070.1"/>
    <property type="molecule type" value="Genomic_DNA"/>
</dbReference>
<dbReference type="AlphaFoldDB" id="A0AAV7PFI6"/>
<evidence type="ECO:0000256" key="1">
    <source>
        <dbReference type="SAM" id="MobiDB-lite"/>
    </source>
</evidence>
<feature type="compositionally biased region" description="Basic and acidic residues" evidence="1">
    <location>
        <begin position="49"/>
        <end position="61"/>
    </location>
</feature>
<keyword evidence="3" id="KW-1185">Reference proteome</keyword>
<organism evidence="2 3">
    <name type="scientific">Pleurodeles waltl</name>
    <name type="common">Iberian ribbed newt</name>
    <dbReference type="NCBI Taxonomy" id="8319"/>
    <lineage>
        <taxon>Eukaryota</taxon>
        <taxon>Metazoa</taxon>
        <taxon>Chordata</taxon>
        <taxon>Craniata</taxon>
        <taxon>Vertebrata</taxon>
        <taxon>Euteleostomi</taxon>
        <taxon>Amphibia</taxon>
        <taxon>Batrachia</taxon>
        <taxon>Caudata</taxon>
        <taxon>Salamandroidea</taxon>
        <taxon>Salamandridae</taxon>
        <taxon>Pleurodelinae</taxon>
        <taxon>Pleurodeles</taxon>
    </lineage>
</organism>